<protein>
    <submittedName>
        <fullName evidence="1">Uncharacterized protein</fullName>
    </submittedName>
</protein>
<proteinExistence type="predicted"/>
<evidence type="ECO:0000313" key="2">
    <source>
        <dbReference type="Proteomes" id="UP000681722"/>
    </source>
</evidence>
<dbReference type="EMBL" id="CAJOBC010164020">
    <property type="protein sequence ID" value="CAF4704637.1"/>
    <property type="molecule type" value="Genomic_DNA"/>
</dbReference>
<feature type="non-terminal residue" evidence="1">
    <location>
        <position position="77"/>
    </location>
</feature>
<organism evidence="1 2">
    <name type="scientific">Didymodactylos carnosus</name>
    <dbReference type="NCBI Taxonomy" id="1234261"/>
    <lineage>
        <taxon>Eukaryota</taxon>
        <taxon>Metazoa</taxon>
        <taxon>Spiralia</taxon>
        <taxon>Gnathifera</taxon>
        <taxon>Rotifera</taxon>
        <taxon>Eurotatoria</taxon>
        <taxon>Bdelloidea</taxon>
        <taxon>Philodinida</taxon>
        <taxon>Philodinidae</taxon>
        <taxon>Didymodactylos</taxon>
    </lineage>
</organism>
<sequence>MKALLPLTSSFNTTNDDKSLIMQKVGNGRLYYRIALNYAPSSLQLNAVNYGFKIERTYTAVNDSSHVQKQSDGTWKL</sequence>
<gene>
    <name evidence="1" type="ORF">SRO942_LOCUS51469</name>
</gene>
<dbReference type="Proteomes" id="UP000681722">
    <property type="component" value="Unassembled WGS sequence"/>
</dbReference>
<name>A0A8S3A7X9_9BILA</name>
<reference evidence="1" key="1">
    <citation type="submission" date="2021-02" db="EMBL/GenBank/DDBJ databases">
        <authorList>
            <person name="Nowell W R."/>
        </authorList>
    </citation>
    <scope>NUCLEOTIDE SEQUENCE</scope>
</reference>
<dbReference type="OrthoDB" id="10014576at2759"/>
<comment type="caution">
    <text evidence="1">The sequence shown here is derived from an EMBL/GenBank/DDBJ whole genome shotgun (WGS) entry which is preliminary data.</text>
</comment>
<evidence type="ECO:0000313" key="1">
    <source>
        <dbReference type="EMBL" id="CAF4704637.1"/>
    </source>
</evidence>
<dbReference type="AlphaFoldDB" id="A0A8S3A7X9"/>
<accession>A0A8S3A7X9</accession>